<dbReference type="InterPro" id="IPR036514">
    <property type="entry name" value="SGNH_hydro_sf"/>
</dbReference>
<proteinExistence type="predicted"/>
<dbReference type="Gene3D" id="3.40.50.1110">
    <property type="entry name" value="SGNH hydrolase"/>
    <property type="match status" value="1"/>
</dbReference>
<gene>
    <name evidence="2" type="ORF">S01H1_31889</name>
</gene>
<evidence type="ECO:0000259" key="1">
    <source>
        <dbReference type="Pfam" id="PF13472"/>
    </source>
</evidence>
<accession>X0UZM6</accession>
<dbReference type="AlphaFoldDB" id="X0UZM6"/>
<reference evidence="2" key="1">
    <citation type="journal article" date="2014" name="Front. Microbiol.">
        <title>High frequency of phylogenetically diverse reductive dehalogenase-homologous genes in deep subseafloor sedimentary metagenomes.</title>
        <authorList>
            <person name="Kawai M."/>
            <person name="Futagami T."/>
            <person name="Toyoda A."/>
            <person name="Takaki Y."/>
            <person name="Nishi S."/>
            <person name="Hori S."/>
            <person name="Arai W."/>
            <person name="Tsubouchi T."/>
            <person name="Morono Y."/>
            <person name="Uchiyama I."/>
            <person name="Ito T."/>
            <person name="Fujiyama A."/>
            <person name="Inagaki F."/>
            <person name="Takami H."/>
        </authorList>
    </citation>
    <scope>NUCLEOTIDE SEQUENCE</scope>
    <source>
        <strain evidence="2">Expedition CK06-06</strain>
    </source>
</reference>
<organism evidence="2">
    <name type="scientific">marine sediment metagenome</name>
    <dbReference type="NCBI Taxonomy" id="412755"/>
    <lineage>
        <taxon>unclassified sequences</taxon>
        <taxon>metagenomes</taxon>
        <taxon>ecological metagenomes</taxon>
    </lineage>
</organism>
<feature type="non-terminal residue" evidence="2">
    <location>
        <position position="275"/>
    </location>
</feature>
<dbReference type="InterPro" id="IPR013830">
    <property type="entry name" value="SGNH_hydro"/>
</dbReference>
<comment type="caution">
    <text evidence="2">The sequence shown here is derived from an EMBL/GenBank/DDBJ whole genome shotgun (WGS) entry which is preliminary data.</text>
</comment>
<dbReference type="Pfam" id="PF13472">
    <property type="entry name" value="Lipase_GDSL_2"/>
    <property type="match status" value="1"/>
</dbReference>
<feature type="non-terminal residue" evidence="2">
    <location>
        <position position="1"/>
    </location>
</feature>
<protein>
    <recommendedName>
        <fullName evidence="1">SGNH hydrolase-type esterase domain-containing protein</fullName>
    </recommendedName>
</protein>
<dbReference type="EMBL" id="BARS01019710">
    <property type="protein sequence ID" value="GAF93870.1"/>
    <property type="molecule type" value="Genomic_DNA"/>
</dbReference>
<sequence>VNEPGGGGHLDDVFQRDADCFWRLVENVRLPDDGGALVGVISNGRGLCDPREIPFDKPPGAVRILFLGDSTIFGWLLRHDETIVRQTENRLRERFPARDITCLNAGAPGYTSFQGWRYLESEGLRYQPDLVVASFGFNDSARWQGRGDLEVHRHNQLTRPAVGLRWSRLAALAWSAFHPWPQHEIHDSRPRLLPEEFREVLGRIEATTRSRGIDLLLFVGALRINVDGSKGSAYRRPLQDVQYAFAREIAFGPGSGKAYVDGVRIARDLAKEHTV</sequence>
<evidence type="ECO:0000313" key="2">
    <source>
        <dbReference type="EMBL" id="GAF93870.1"/>
    </source>
</evidence>
<name>X0UZM6_9ZZZZ</name>
<dbReference type="SUPFAM" id="SSF52266">
    <property type="entry name" value="SGNH hydrolase"/>
    <property type="match status" value="1"/>
</dbReference>
<feature type="domain" description="SGNH hydrolase-type esterase" evidence="1">
    <location>
        <begin position="66"/>
        <end position="202"/>
    </location>
</feature>